<dbReference type="AlphaFoldDB" id="K5V8X7"/>
<dbReference type="EMBL" id="JH930469">
    <property type="protein sequence ID" value="EKM59281.1"/>
    <property type="molecule type" value="Genomic_DNA"/>
</dbReference>
<feature type="non-terminal residue" evidence="1">
    <location>
        <position position="1"/>
    </location>
</feature>
<dbReference type="GeneID" id="18919995"/>
<name>K5V8X7_PHACS</name>
<sequence>ELPAELLIYIFELTCLLCHEDALRVSLICSWVRNIAKPYVFDTVIRKAGSLYPVQGRVELSHEVAPPGCGQFVRHLWLETVGVLSSPREIGLFKSCPNVEDIALSVNPLRTLLALYANPYSHLETSAIRTLTLISPTPRIVWIINPSALLQGITHLQMIDLRQTPYIPLEHLPNLTHLAVPLTHLRSTYAGGVLPENITGCRRLQMIVLTVDHYDWIYRPWLDWSRYATSAFTRTSAETPRDRFRLIGEVAKKKDPRVHVILSPVMGRDDTLLSVCSEWAAAARGGESIWEKAAR</sequence>
<evidence type="ECO:0000313" key="2">
    <source>
        <dbReference type="Proteomes" id="UP000008370"/>
    </source>
</evidence>
<dbReference type="OrthoDB" id="2795673at2759"/>
<proteinExistence type="predicted"/>
<dbReference type="Proteomes" id="UP000008370">
    <property type="component" value="Unassembled WGS sequence"/>
</dbReference>
<reference evidence="1 2" key="1">
    <citation type="journal article" date="2012" name="BMC Genomics">
        <title>Comparative genomics of the white-rot fungi, Phanerochaete carnosa and P. chrysosporium, to elucidate the genetic basis of the distinct wood types they colonize.</title>
        <authorList>
            <person name="Suzuki H."/>
            <person name="MacDonald J."/>
            <person name="Syed K."/>
            <person name="Salamov A."/>
            <person name="Hori C."/>
            <person name="Aerts A."/>
            <person name="Henrissat B."/>
            <person name="Wiebenga A."/>
            <person name="vanKuyk P.A."/>
            <person name="Barry K."/>
            <person name="Lindquist E."/>
            <person name="LaButti K."/>
            <person name="Lapidus A."/>
            <person name="Lucas S."/>
            <person name="Coutinho P."/>
            <person name="Gong Y."/>
            <person name="Samejima M."/>
            <person name="Mahadevan R."/>
            <person name="Abou-Zaid M."/>
            <person name="de Vries R.P."/>
            <person name="Igarashi K."/>
            <person name="Yadav J.S."/>
            <person name="Grigoriev I.V."/>
            <person name="Master E.R."/>
        </authorList>
    </citation>
    <scope>NUCLEOTIDE SEQUENCE [LARGE SCALE GENOMIC DNA]</scope>
    <source>
        <strain evidence="1 2">HHB-10118-sp</strain>
    </source>
</reference>
<dbReference type="RefSeq" id="XP_007391335.1">
    <property type="nucleotide sequence ID" value="XM_007391273.1"/>
</dbReference>
<dbReference type="InterPro" id="IPR032675">
    <property type="entry name" value="LRR_dom_sf"/>
</dbReference>
<protein>
    <recommendedName>
        <fullName evidence="3">F-box domain-containing protein</fullName>
    </recommendedName>
</protein>
<evidence type="ECO:0008006" key="3">
    <source>
        <dbReference type="Google" id="ProtNLM"/>
    </source>
</evidence>
<dbReference type="KEGG" id="pco:PHACADRAFT_53402"/>
<gene>
    <name evidence="1" type="ORF">PHACADRAFT_53402</name>
</gene>
<feature type="non-terminal residue" evidence="1">
    <location>
        <position position="295"/>
    </location>
</feature>
<dbReference type="SUPFAM" id="SSF52047">
    <property type="entry name" value="RNI-like"/>
    <property type="match status" value="1"/>
</dbReference>
<evidence type="ECO:0000313" key="1">
    <source>
        <dbReference type="EMBL" id="EKM59281.1"/>
    </source>
</evidence>
<organism evidence="1 2">
    <name type="scientific">Phanerochaete carnosa (strain HHB-10118-sp)</name>
    <name type="common">White-rot fungus</name>
    <name type="synonym">Peniophora carnosa</name>
    <dbReference type="NCBI Taxonomy" id="650164"/>
    <lineage>
        <taxon>Eukaryota</taxon>
        <taxon>Fungi</taxon>
        <taxon>Dikarya</taxon>
        <taxon>Basidiomycota</taxon>
        <taxon>Agaricomycotina</taxon>
        <taxon>Agaricomycetes</taxon>
        <taxon>Polyporales</taxon>
        <taxon>Phanerochaetaceae</taxon>
        <taxon>Phanerochaete</taxon>
    </lineage>
</organism>
<dbReference type="STRING" id="650164.K5V8X7"/>
<dbReference type="InParanoid" id="K5V8X7"/>
<accession>K5V8X7</accession>
<dbReference type="Gene3D" id="3.80.10.10">
    <property type="entry name" value="Ribonuclease Inhibitor"/>
    <property type="match status" value="1"/>
</dbReference>
<dbReference type="HOGENOM" id="CLU_051720_1_0_1"/>
<keyword evidence="2" id="KW-1185">Reference proteome</keyword>